<evidence type="ECO:0000313" key="3">
    <source>
        <dbReference type="Proteomes" id="UP000823388"/>
    </source>
</evidence>
<organism evidence="2 3">
    <name type="scientific">Panicum virgatum</name>
    <name type="common">Blackwell switchgrass</name>
    <dbReference type="NCBI Taxonomy" id="38727"/>
    <lineage>
        <taxon>Eukaryota</taxon>
        <taxon>Viridiplantae</taxon>
        <taxon>Streptophyta</taxon>
        <taxon>Embryophyta</taxon>
        <taxon>Tracheophyta</taxon>
        <taxon>Spermatophyta</taxon>
        <taxon>Magnoliopsida</taxon>
        <taxon>Liliopsida</taxon>
        <taxon>Poales</taxon>
        <taxon>Poaceae</taxon>
        <taxon>PACMAD clade</taxon>
        <taxon>Panicoideae</taxon>
        <taxon>Panicodae</taxon>
        <taxon>Paniceae</taxon>
        <taxon>Panicinae</taxon>
        <taxon>Panicum</taxon>
        <taxon>Panicum sect. Hiantes</taxon>
    </lineage>
</organism>
<dbReference type="AlphaFoldDB" id="A0A8T0UWN5"/>
<evidence type="ECO:0000313" key="2">
    <source>
        <dbReference type="EMBL" id="KAG2628692.1"/>
    </source>
</evidence>
<comment type="caution">
    <text evidence="2">The sequence shown here is derived from an EMBL/GenBank/DDBJ whole genome shotgun (WGS) entry which is preliminary data.</text>
</comment>
<protein>
    <submittedName>
        <fullName evidence="2">Uncharacterized protein</fullName>
    </submittedName>
</protein>
<proteinExistence type="predicted"/>
<dbReference type="EMBL" id="CM029041">
    <property type="protein sequence ID" value="KAG2628692.1"/>
    <property type="molecule type" value="Genomic_DNA"/>
</dbReference>
<gene>
    <name evidence="2" type="ORF">PVAP13_3KG382800</name>
</gene>
<dbReference type="Proteomes" id="UP000823388">
    <property type="component" value="Chromosome 3K"/>
</dbReference>
<name>A0A8T0UWN5_PANVG</name>
<keyword evidence="3" id="KW-1185">Reference proteome</keyword>
<sequence>MATSAHHSSASYRATTPSSCLTVSANSTQTQGTHGMGDAGAARRGGRVLLQVAGFMEAGDVSIAFRANLHDAPGNYRSGMVM</sequence>
<feature type="region of interest" description="Disordered" evidence="1">
    <location>
        <begin position="1"/>
        <end position="41"/>
    </location>
</feature>
<reference evidence="2" key="1">
    <citation type="submission" date="2020-05" db="EMBL/GenBank/DDBJ databases">
        <title>WGS assembly of Panicum virgatum.</title>
        <authorList>
            <person name="Lovell J.T."/>
            <person name="Jenkins J."/>
            <person name="Shu S."/>
            <person name="Juenger T.E."/>
            <person name="Schmutz J."/>
        </authorList>
    </citation>
    <scope>NUCLEOTIDE SEQUENCE</scope>
    <source>
        <strain evidence="2">AP13</strain>
    </source>
</reference>
<feature type="compositionally biased region" description="Polar residues" evidence="1">
    <location>
        <begin position="1"/>
        <end position="33"/>
    </location>
</feature>
<evidence type="ECO:0000256" key="1">
    <source>
        <dbReference type="SAM" id="MobiDB-lite"/>
    </source>
</evidence>
<accession>A0A8T0UWN5</accession>